<keyword evidence="3" id="KW-0677">Repeat</keyword>
<name>A0A0D3EYB7_9ORYZ</name>
<dbReference type="PANTHER" id="PTHR11227">
    <property type="entry name" value="WD-REPEAT PROTEIN INTERACTING WITH PHOSPHOINOSIDES WIPI -RELATED"/>
    <property type="match status" value="1"/>
</dbReference>
<reference evidence="6" key="2">
    <citation type="submission" date="2015-03" db="UniProtKB">
        <authorList>
            <consortium name="EnsemblPlants"/>
        </authorList>
    </citation>
    <scope>IDENTIFICATION</scope>
</reference>
<evidence type="ECO:0000256" key="2">
    <source>
        <dbReference type="ARBA" id="ARBA00022574"/>
    </source>
</evidence>
<feature type="compositionally biased region" description="Pro residues" evidence="5">
    <location>
        <begin position="10"/>
        <end position="28"/>
    </location>
</feature>
<evidence type="ECO:0000256" key="1">
    <source>
        <dbReference type="ARBA" id="ARBA00004623"/>
    </source>
</evidence>
<accession>A0A0D3EYB7</accession>
<evidence type="ECO:0000313" key="6">
    <source>
        <dbReference type="EnsemblPlants" id="OBART01G43020.1"/>
    </source>
</evidence>
<proteinExistence type="inferred from homology"/>
<evidence type="ECO:0008006" key="8">
    <source>
        <dbReference type="Google" id="ProtNLM"/>
    </source>
</evidence>
<keyword evidence="2" id="KW-0853">WD repeat</keyword>
<protein>
    <recommendedName>
        <fullName evidence="8">WD repeat domain phosphoinositide-interacting protein 3</fullName>
    </recommendedName>
</protein>
<dbReference type="eggNOG" id="KOG2111">
    <property type="taxonomic scope" value="Eukaryota"/>
</dbReference>
<reference evidence="6" key="1">
    <citation type="journal article" date="2009" name="Rice">
        <title>De Novo Next Generation Sequencing of Plant Genomes.</title>
        <authorList>
            <person name="Rounsley S."/>
            <person name="Marri P.R."/>
            <person name="Yu Y."/>
            <person name="He R."/>
            <person name="Sisneros N."/>
            <person name="Goicoechea J.L."/>
            <person name="Lee S.J."/>
            <person name="Angelova A."/>
            <person name="Kudrna D."/>
            <person name="Luo M."/>
            <person name="Affourtit J."/>
            <person name="Desany B."/>
            <person name="Knight J."/>
            <person name="Niazi F."/>
            <person name="Egholm M."/>
            <person name="Wing R.A."/>
        </authorList>
    </citation>
    <scope>NUCLEOTIDE SEQUENCE [LARGE SCALE GENOMIC DNA]</scope>
    <source>
        <strain evidence="6">cv. IRGC 105608</strain>
    </source>
</reference>
<dbReference type="GO" id="GO:0034045">
    <property type="term" value="C:phagophore assembly site membrane"/>
    <property type="evidence" value="ECO:0007669"/>
    <property type="project" value="UniProtKB-SubCell"/>
</dbReference>
<dbReference type="AlphaFoldDB" id="A0A0D3EYB7"/>
<dbReference type="FunFam" id="2.130.10.10:FF:001083">
    <property type="entry name" value="Autophagy-related protein 18a isoform A"/>
    <property type="match status" value="2"/>
</dbReference>
<organism evidence="6">
    <name type="scientific">Oryza barthii</name>
    <dbReference type="NCBI Taxonomy" id="65489"/>
    <lineage>
        <taxon>Eukaryota</taxon>
        <taxon>Viridiplantae</taxon>
        <taxon>Streptophyta</taxon>
        <taxon>Embryophyta</taxon>
        <taxon>Tracheophyta</taxon>
        <taxon>Spermatophyta</taxon>
        <taxon>Magnoliopsida</taxon>
        <taxon>Liliopsida</taxon>
        <taxon>Poales</taxon>
        <taxon>Poaceae</taxon>
        <taxon>BOP clade</taxon>
        <taxon>Oryzoideae</taxon>
        <taxon>Oryzeae</taxon>
        <taxon>Oryzinae</taxon>
        <taxon>Oryza</taxon>
    </lineage>
</organism>
<dbReference type="InterPro" id="IPR048720">
    <property type="entry name" value="PROPPIN"/>
</dbReference>
<feature type="compositionally biased region" description="Low complexity" evidence="5">
    <location>
        <begin position="57"/>
        <end position="78"/>
    </location>
</feature>
<dbReference type="STRING" id="65489.A0A0D3EYB7"/>
<dbReference type="InterPro" id="IPR015943">
    <property type="entry name" value="WD40/YVTN_repeat-like_dom_sf"/>
</dbReference>
<comment type="subcellular location">
    <subcellularLocation>
        <location evidence="1">Preautophagosomal structure membrane</location>
        <topology evidence="1">Peripheral membrane protein</topology>
    </subcellularLocation>
</comment>
<dbReference type="Gramene" id="OBART01G43020.1">
    <property type="protein sequence ID" value="OBART01G43020.1"/>
    <property type="gene ID" value="OBART01G43020"/>
</dbReference>
<dbReference type="PaxDb" id="65489-OBART01G43020.1"/>
<keyword evidence="7" id="KW-1185">Reference proteome</keyword>
<dbReference type="InterPro" id="IPR036322">
    <property type="entry name" value="WD40_repeat_dom_sf"/>
</dbReference>
<dbReference type="HOGENOM" id="CLU_413004_0_0_1"/>
<evidence type="ECO:0000256" key="5">
    <source>
        <dbReference type="SAM" id="MobiDB-lite"/>
    </source>
</evidence>
<evidence type="ECO:0000256" key="3">
    <source>
        <dbReference type="ARBA" id="ARBA00022737"/>
    </source>
</evidence>
<evidence type="ECO:0000256" key="4">
    <source>
        <dbReference type="ARBA" id="ARBA00025740"/>
    </source>
</evidence>
<feature type="region of interest" description="Disordered" evidence="5">
    <location>
        <begin position="1"/>
        <end position="92"/>
    </location>
</feature>
<dbReference type="Proteomes" id="UP000026960">
    <property type="component" value="Chromosome 1"/>
</dbReference>
<dbReference type="SMART" id="SM00320">
    <property type="entry name" value="WD40"/>
    <property type="match status" value="8"/>
</dbReference>
<dbReference type="Gene3D" id="2.130.10.10">
    <property type="entry name" value="YVTN repeat-like/Quinoprotein amine dehydrogenase"/>
    <property type="match status" value="2"/>
</dbReference>
<comment type="similarity">
    <text evidence="4">Belongs to the WD repeat PROPPIN family.</text>
</comment>
<dbReference type="InterPro" id="IPR001680">
    <property type="entry name" value="WD40_rpt"/>
</dbReference>
<dbReference type="EnsemblPlants" id="OBART01G43020.1">
    <property type="protein sequence ID" value="OBART01G43020.1"/>
    <property type="gene ID" value="OBART01G43020"/>
</dbReference>
<evidence type="ECO:0000313" key="7">
    <source>
        <dbReference type="Proteomes" id="UP000026960"/>
    </source>
</evidence>
<feature type="compositionally biased region" description="Gly residues" evidence="5">
    <location>
        <begin position="79"/>
        <end position="88"/>
    </location>
</feature>
<sequence>MATPPHDASPAPPNPNPVSDDPPPPPPVTETKPEPEPPLPTTSIDPTPSGDEESGDDSSSSVSSASSTSPTAAAAAAAAGGGGGGGGERAAPHPAAKDLLHISFNQDYGCFAAGTKSGFRIYNCDPFREIFRRDLGAAGDNGVGGGGGGIGVVEMLFRCNILALVGGGDAPHYPPNKVMIWDDHQSRCIGELSFRSPVRGVRLRRDRIIVVLENKIFVYNFADLKLVHQIETAPNPKGLCAVSQQPGSIVLVCPGAQKGQVRVEHYGARKTKFINAHTSRVACFALSQDGRLIATASTKGTLVRIYNAAEGNLLQEVRRGADRAEIYSLAFSNNLQYLAVSSDKGTIHVFNLKINVGLTTNDKPLPAPDPDVPHISPSLSFIKGVLPKYFHSEWSVAQFRLHEGEQYIVAFGHEKNTVAVVGMDGSFYRCQFDPDYGCFAAGTKSGFRIYNCDPFREIFRRDLGAAGDNGVGGGGGGIGVVEMLFRCNILALVGGGDAPHYPPNKVMIWDDHQSRCIGELSFRSPVRGVRLRRDRIIVVLENKIFVYNFADLKLVHQIETAPNPKGLCAVSQQPGSIVLVCPGAQKGQVRVEHYGARKTKFINAHTSRVACFALSQDGRLIATASTKGTLVRIYNAAEGNLLQEVRRGADRAEIYSLAFSNNLQYLAVSSDKGTIHVFNLKINVGLTTNDKPLPAPDPDVPHISPSLSFIKGVLPKYFHSEWSVAQFRLHEGEQYIVAFGHEKNTVAVVGMDGSFYRCQFDPVNGGEMLQLECYNFLKPSSDQPQ</sequence>
<dbReference type="SUPFAM" id="SSF50978">
    <property type="entry name" value="WD40 repeat-like"/>
    <property type="match status" value="2"/>
</dbReference>
<dbReference type="Pfam" id="PF21032">
    <property type="entry name" value="PROPPIN"/>
    <property type="match status" value="2"/>
</dbReference>